<reference evidence="8 9" key="1">
    <citation type="submission" date="2020-03" db="EMBL/GenBank/DDBJ databases">
        <title>Sequencing the genomes of 1000 actinobacteria strains.</title>
        <authorList>
            <person name="Klenk H.-P."/>
        </authorList>
    </citation>
    <scope>NUCLEOTIDE SEQUENCE [LARGE SCALE GENOMIC DNA]</scope>
    <source>
        <strain evidence="8 9">DSM 18964</strain>
    </source>
</reference>
<keyword evidence="4 8" id="KW-0560">Oxidoreductase</keyword>
<evidence type="ECO:0000256" key="1">
    <source>
        <dbReference type="ARBA" id="ARBA00008072"/>
    </source>
</evidence>
<dbReference type="SUPFAM" id="SSF51735">
    <property type="entry name" value="NAD(P)-binding Rossmann-fold domains"/>
    <property type="match status" value="1"/>
</dbReference>
<keyword evidence="3 6" id="KW-0862">Zinc</keyword>
<evidence type="ECO:0000256" key="3">
    <source>
        <dbReference type="ARBA" id="ARBA00022833"/>
    </source>
</evidence>
<keyword evidence="2 6" id="KW-0479">Metal-binding</keyword>
<name>A0A846S257_9MICO</name>
<proteinExistence type="inferred from homology"/>
<dbReference type="InterPro" id="IPR002328">
    <property type="entry name" value="ADH_Zn_CS"/>
</dbReference>
<keyword evidence="5" id="KW-0520">NAD</keyword>
<dbReference type="InterPro" id="IPR011032">
    <property type="entry name" value="GroES-like_sf"/>
</dbReference>
<dbReference type="InterPro" id="IPR013154">
    <property type="entry name" value="ADH-like_N"/>
</dbReference>
<keyword evidence="9" id="KW-1185">Reference proteome</keyword>
<comment type="caution">
    <text evidence="8">The sequence shown here is derived from an EMBL/GenBank/DDBJ whole genome shotgun (WGS) entry which is preliminary data.</text>
</comment>
<dbReference type="Pfam" id="PF08240">
    <property type="entry name" value="ADH_N"/>
    <property type="match status" value="1"/>
</dbReference>
<feature type="domain" description="Enoyl reductase (ER)" evidence="7">
    <location>
        <begin position="18"/>
        <end position="389"/>
    </location>
</feature>
<dbReference type="InterPro" id="IPR036291">
    <property type="entry name" value="NAD(P)-bd_dom_sf"/>
</dbReference>
<gene>
    <name evidence="8" type="ORF">BKA07_002088</name>
</gene>
<dbReference type="Gene3D" id="3.90.180.10">
    <property type="entry name" value="Medium-chain alcohol dehydrogenases, catalytic domain"/>
    <property type="match status" value="1"/>
</dbReference>
<dbReference type="GO" id="GO:0046294">
    <property type="term" value="P:formaldehyde catabolic process"/>
    <property type="evidence" value="ECO:0007669"/>
    <property type="project" value="TreeGrafter"/>
</dbReference>
<evidence type="ECO:0000259" key="7">
    <source>
        <dbReference type="SMART" id="SM00829"/>
    </source>
</evidence>
<accession>A0A846S257</accession>
<organism evidence="8 9">
    <name type="scientific">Brevibacterium marinum</name>
    <dbReference type="NCBI Taxonomy" id="418643"/>
    <lineage>
        <taxon>Bacteria</taxon>
        <taxon>Bacillati</taxon>
        <taxon>Actinomycetota</taxon>
        <taxon>Actinomycetes</taxon>
        <taxon>Micrococcales</taxon>
        <taxon>Brevibacteriaceae</taxon>
        <taxon>Brevibacterium</taxon>
    </lineage>
</organism>
<dbReference type="AlphaFoldDB" id="A0A846S257"/>
<evidence type="ECO:0000256" key="2">
    <source>
        <dbReference type="ARBA" id="ARBA00022723"/>
    </source>
</evidence>
<dbReference type="GO" id="GO:0008270">
    <property type="term" value="F:zinc ion binding"/>
    <property type="evidence" value="ECO:0007669"/>
    <property type="project" value="InterPro"/>
</dbReference>
<dbReference type="InterPro" id="IPR013149">
    <property type="entry name" value="ADH-like_C"/>
</dbReference>
<dbReference type="PANTHER" id="PTHR43880">
    <property type="entry name" value="ALCOHOL DEHYDROGENASE"/>
    <property type="match status" value="1"/>
</dbReference>
<dbReference type="SUPFAM" id="SSF50129">
    <property type="entry name" value="GroES-like"/>
    <property type="match status" value="2"/>
</dbReference>
<dbReference type="GO" id="GO:0004022">
    <property type="term" value="F:alcohol dehydrogenase (NAD+) activity"/>
    <property type="evidence" value="ECO:0007669"/>
    <property type="project" value="UniProtKB-EC"/>
</dbReference>
<dbReference type="PROSITE" id="PS00059">
    <property type="entry name" value="ADH_ZINC"/>
    <property type="match status" value="1"/>
</dbReference>
<dbReference type="RefSeq" id="WP_167950827.1">
    <property type="nucleotide sequence ID" value="NZ_BAAAPQ010000007.1"/>
</dbReference>
<evidence type="ECO:0000313" key="9">
    <source>
        <dbReference type="Proteomes" id="UP000576792"/>
    </source>
</evidence>
<evidence type="ECO:0000313" key="8">
    <source>
        <dbReference type="EMBL" id="NJC57053.1"/>
    </source>
</evidence>
<comment type="similarity">
    <text evidence="1 6">Belongs to the zinc-containing alcohol dehydrogenase family.</text>
</comment>
<evidence type="ECO:0000256" key="4">
    <source>
        <dbReference type="ARBA" id="ARBA00023002"/>
    </source>
</evidence>
<dbReference type="SMART" id="SM00829">
    <property type="entry name" value="PKS_ER"/>
    <property type="match status" value="1"/>
</dbReference>
<sequence length="391" mass="40813">MRIRGAVLRTMEPSRPYAESKPLDIVDIELDEPGPGEVLIRMTAAGLCHSDLSVVDGNRPRPLPMLLGHEGTGIVEQVGPNVDGLELGDHVVTVFLPRCGKCDHCRTNGKLPCIPGSTSNNAGYLPGFDIPETSSVPRTDEGVARLSRLHEVDADGQNSGELFHHLGVSVFADHAVVNQASVIKIGDDVPPEVAAPLGCAVLTGGGGVINAGKPQPGQDVLIVGLGGVGMAALMTALGLETGRVIGVDANPEKLNRARELGASEAYTPAEVEERGISAPIVIEAAGHPRAFETAFSATAPGGTTVTVGLPAPTAESTIHPVVLTSEARTVMGSYLGSAVPTRDIPTYARLWREGKLPVSELVSSTMPLKQINKALDTLAEGKAVRQIILFD</sequence>
<comment type="cofactor">
    <cofactor evidence="6">
        <name>Zn(2+)</name>
        <dbReference type="ChEBI" id="CHEBI:29105"/>
    </cofactor>
</comment>
<dbReference type="Gene3D" id="3.40.50.720">
    <property type="entry name" value="NAD(P)-binding Rossmann-like Domain"/>
    <property type="match status" value="1"/>
</dbReference>
<evidence type="ECO:0000256" key="6">
    <source>
        <dbReference type="RuleBase" id="RU361277"/>
    </source>
</evidence>
<dbReference type="GO" id="GO:0005829">
    <property type="term" value="C:cytosol"/>
    <property type="evidence" value="ECO:0007669"/>
    <property type="project" value="TreeGrafter"/>
</dbReference>
<dbReference type="GO" id="GO:0051903">
    <property type="term" value="F:S-(hydroxymethyl)glutathione dehydrogenase [NAD(P)+] activity"/>
    <property type="evidence" value="ECO:0007669"/>
    <property type="project" value="TreeGrafter"/>
</dbReference>
<dbReference type="Proteomes" id="UP000576792">
    <property type="component" value="Unassembled WGS sequence"/>
</dbReference>
<evidence type="ECO:0000256" key="5">
    <source>
        <dbReference type="ARBA" id="ARBA00023027"/>
    </source>
</evidence>
<dbReference type="Pfam" id="PF00107">
    <property type="entry name" value="ADH_zinc_N"/>
    <property type="match status" value="1"/>
</dbReference>
<dbReference type="PANTHER" id="PTHR43880:SF12">
    <property type="entry name" value="ALCOHOL DEHYDROGENASE CLASS-3"/>
    <property type="match status" value="1"/>
</dbReference>
<dbReference type="EMBL" id="JAATJN010000001">
    <property type="protein sequence ID" value="NJC57053.1"/>
    <property type="molecule type" value="Genomic_DNA"/>
</dbReference>
<protein>
    <submittedName>
        <fullName evidence="8">Alcohol dehydrogenase</fullName>
        <ecNumber evidence="8">1.1.1.1</ecNumber>
    </submittedName>
</protein>
<dbReference type="InterPro" id="IPR020843">
    <property type="entry name" value="ER"/>
</dbReference>
<dbReference type="EC" id="1.1.1.1" evidence="8"/>